<organism evidence="2">
    <name type="scientific">Arion vulgaris</name>
    <dbReference type="NCBI Taxonomy" id="1028688"/>
    <lineage>
        <taxon>Eukaryota</taxon>
        <taxon>Metazoa</taxon>
        <taxon>Spiralia</taxon>
        <taxon>Lophotrochozoa</taxon>
        <taxon>Mollusca</taxon>
        <taxon>Gastropoda</taxon>
        <taxon>Heterobranchia</taxon>
        <taxon>Euthyneura</taxon>
        <taxon>Panpulmonata</taxon>
        <taxon>Eupulmonata</taxon>
        <taxon>Stylommatophora</taxon>
        <taxon>Helicina</taxon>
        <taxon>Arionoidea</taxon>
        <taxon>Arionidae</taxon>
        <taxon>Arion</taxon>
    </lineage>
</organism>
<proteinExistence type="predicted"/>
<dbReference type="EMBL" id="HACG01026202">
    <property type="protein sequence ID" value="CEK73067.1"/>
    <property type="molecule type" value="Transcribed_RNA"/>
</dbReference>
<evidence type="ECO:0000313" key="1">
    <source>
        <dbReference type="EMBL" id="CEK73066.1"/>
    </source>
</evidence>
<evidence type="ECO:0000313" key="2">
    <source>
        <dbReference type="EMBL" id="CEK73067.1"/>
    </source>
</evidence>
<gene>
    <name evidence="2" type="primary">ORF85163</name>
    <name evidence="1" type="synonym">ORF85158</name>
</gene>
<reference evidence="2" key="1">
    <citation type="submission" date="2014-12" db="EMBL/GenBank/DDBJ databases">
        <title>Insight into the proteome of Arion vulgaris.</title>
        <authorList>
            <person name="Aradska J."/>
            <person name="Bulat T."/>
            <person name="Smidak R."/>
            <person name="Sarate P."/>
            <person name="Gangsoo J."/>
            <person name="Sialana F."/>
            <person name="Bilban M."/>
            <person name="Lubec G."/>
        </authorList>
    </citation>
    <scope>NUCLEOTIDE SEQUENCE</scope>
    <source>
        <tissue evidence="2">Skin</tissue>
    </source>
</reference>
<dbReference type="EMBL" id="HACG01026201">
    <property type="protein sequence ID" value="CEK73066.1"/>
    <property type="molecule type" value="Transcribed_RNA"/>
</dbReference>
<protein>
    <submittedName>
        <fullName evidence="2">Uncharacterized protein</fullName>
    </submittedName>
</protein>
<sequence length="54" mass="6039">MDLEDSLYEGGMGEIPQSLDELVDLLDIKASSGTKSSHDIQHFTTFASEDQWHI</sequence>
<accession>A0A0B6ZXK8</accession>
<name>A0A0B6ZXK8_9EUPU</name>
<dbReference type="AlphaFoldDB" id="A0A0B6ZXK8"/>